<gene>
    <name evidence="2" type="ORF">EHQ24_13375</name>
</gene>
<name>A0A4R9I7W8_9LEPT</name>
<feature type="chain" id="PRO_5020532224" evidence="1">
    <location>
        <begin position="20"/>
        <end position="338"/>
    </location>
</feature>
<evidence type="ECO:0000313" key="2">
    <source>
        <dbReference type="EMBL" id="TGK82251.1"/>
    </source>
</evidence>
<protein>
    <submittedName>
        <fullName evidence="2">Uncharacterized protein</fullName>
    </submittedName>
</protein>
<evidence type="ECO:0000313" key="3">
    <source>
        <dbReference type="Proteomes" id="UP000298009"/>
    </source>
</evidence>
<feature type="signal peptide" evidence="1">
    <location>
        <begin position="1"/>
        <end position="19"/>
    </location>
</feature>
<organism evidence="2 3">
    <name type="scientific">Leptospira noumeaensis</name>
    <dbReference type="NCBI Taxonomy" id="2484964"/>
    <lineage>
        <taxon>Bacteria</taxon>
        <taxon>Pseudomonadati</taxon>
        <taxon>Spirochaetota</taxon>
        <taxon>Spirochaetia</taxon>
        <taxon>Leptospirales</taxon>
        <taxon>Leptospiraceae</taxon>
        <taxon>Leptospira</taxon>
    </lineage>
</organism>
<sequence>MKLIFTLFMTVFFVSSVSAQWKDPSERLEWNKEVEKKWGQKNTPDSNGKLSVNNLITLDTYIDPFSQNMAEGRYGTKFYFKYYSFKLPKEFKKGDTLLLRITEVINPLDYYLSRLDLTYNESSIFESGGMFRMDAFYKGRPVPFDGPGIEVQFPVQNPTNAYNLYSYQNNLWEKKQDNKDIQTSVNTTESTSDNFEFNLSSIDKIVSGIKGFVWWNFDVPRKNITCLTGRIKPSNRNYSVSVIGISNLGVTTKQFYTDEFQINYLQDVMVKVIVDGDHEMLGASNHIQTNKVDSYFYSDDNKKGKCQNIGEINIKKVSPELKNNRGELLKYLGLNDIL</sequence>
<dbReference type="AlphaFoldDB" id="A0A4R9I7W8"/>
<accession>A0A4R9I7W8</accession>
<dbReference type="EMBL" id="RQFK01000026">
    <property type="protein sequence ID" value="TGK82251.1"/>
    <property type="molecule type" value="Genomic_DNA"/>
</dbReference>
<reference evidence="2" key="1">
    <citation type="journal article" date="2019" name="PLoS Negl. Trop. Dis.">
        <title>Revisiting the worldwide diversity of Leptospira species in the environment.</title>
        <authorList>
            <person name="Vincent A.T."/>
            <person name="Schiettekatte O."/>
            <person name="Bourhy P."/>
            <person name="Veyrier F.J."/>
            <person name="Picardeau M."/>
        </authorList>
    </citation>
    <scope>NUCLEOTIDE SEQUENCE [LARGE SCALE GENOMIC DNA]</scope>
    <source>
        <strain evidence="2">201800287</strain>
    </source>
</reference>
<dbReference type="OrthoDB" id="338906at2"/>
<evidence type="ECO:0000256" key="1">
    <source>
        <dbReference type="SAM" id="SignalP"/>
    </source>
</evidence>
<keyword evidence="3" id="KW-1185">Reference proteome</keyword>
<dbReference type="RefSeq" id="WP_135602080.1">
    <property type="nucleotide sequence ID" value="NZ_RQFK01000026.1"/>
</dbReference>
<keyword evidence="1" id="KW-0732">Signal</keyword>
<comment type="caution">
    <text evidence="2">The sequence shown here is derived from an EMBL/GenBank/DDBJ whole genome shotgun (WGS) entry which is preliminary data.</text>
</comment>
<dbReference type="Proteomes" id="UP000298009">
    <property type="component" value="Unassembled WGS sequence"/>
</dbReference>
<proteinExistence type="predicted"/>